<dbReference type="PANTHER" id="PTHR20914">
    <property type="entry name" value="LY6/PLAUR DOMAIN-CONTAINING PROTEIN 8"/>
    <property type="match status" value="1"/>
</dbReference>
<keyword evidence="3" id="KW-0812">Transmembrane</keyword>
<evidence type="ECO:0000256" key="2">
    <source>
        <dbReference type="ARBA" id="ARBA00022525"/>
    </source>
</evidence>
<evidence type="ECO:0000256" key="3">
    <source>
        <dbReference type="SAM" id="Phobius"/>
    </source>
</evidence>
<dbReference type="Proteomes" id="UP000314294">
    <property type="component" value="Unassembled WGS sequence"/>
</dbReference>
<evidence type="ECO:0000259" key="5">
    <source>
        <dbReference type="Pfam" id="PF00021"/>
    </source>
</evidence>
<keyword evidence="3" id="KW-1133">Transmembrane helix</keyword>
<sequence>MMKLGLTLALIWMLSSADGALECQVSRGSETCASDEYCATAAMRSNNITHQVKSCESSSMCKPNNQTLSFNFGDYTTTALIHCCKTNNCNSEDVTYPDVQIKNSLQCFTCGNDAACDKTVQCVGVQTRCFKGYVEANNTFPSLGCASPNLCTLLQLNKTSALIGHINFTRPECCGTSFCNSAGIVNLSVAPMLLVLLFLIVY</sequence>
<keyword evidence="4" id="KW-0732">Signal</keyword>
<dbReference type="OrthoDB" id="5945173at2759"/>
<feature type="signal peptide" evidence="4">
    <location>
        <begin position="1"/>
        <end position="19"/>
    </location>
</feature>
<dbReference type="GO" id="GO:0005576">
    <property type="term" value="C:extracellular region"/>
    <property type="evidence" value="ECO:0007669"/>
    <property type="project" value="UniProtKB-SubCell"/>
</dbReference>
<dbReference type="InterPro" id="IPR050918">
    <property type="entry name" value="CNF-like_PLA2_Inhibitor"/>
</dbReference>
<dbReference type="InterPro" id="IPR016054">
    <property type="entry name" value="LY6_UPA_recep-like"/>
</dbReference>
<feature type="domain" description="UPAR/Ly6" evidence="5">
    <location>
        <begin position="26"/>
        <end position="91"/>
    </location>
</feature>
<gene>
    <name evidence="6" type="ORF">EYF80_014998</name>
</gene>
<dbReference type="InterPro" id="IPR045860">
    <property type="entry name" value="Snake_toxin-like_sf"/>
</dbReference>
<dbReference type="Gene3D" id="2.10.60.10">
    <property type="entry name" value="CD59"/>
    <property type="match status" value="2"/>
</dbReference>
<keyword evidence="7" id="KW-1185">Reference proteome</keyword>
<comment type="subcellular location">
    <subcellularLocation>
        <location evidence="1">Secreted</location>
    </subcellularLocation>
</comment>
<feature type="domain" description="UPAR/Ly6" evidence="5">
    <location>
        <begin position="103"/>
        <end position="182"/>
    </location>
</feature>
<dbReference type="Pfam" id="PF00021">
    <property type="entry name" value="UPAR_LY6"/>
    <property type="match status" value="2"/>
</dbReference>
<protein>
    <recommendedName>
        <fullName evidence="5">UPAR/Ly6 domain-containing protein</fullName>
    </recommendedName>
</protein>
<evidence type="ECO:0000313" key="6">
    <source>
        <dbReference type="EMBL" id="TNN74680.1"/>
    </source>
</evidence>
<feature type="chain" id="PRO_5021443297" description="UPAR/Ly6 domain-containing protein" evidence="4">
    <location>
        <begin position="20"/>
        <end position="202"/>
    </location>
</feature>
<reference evidence="6 7" key="1">
    <citation type="submission" date="2019-03" db="EMBL/GenBank/DDBJ databases">
        <title>First draft genome of Liparis tanakae, snailfish: a comprehensive survey of snailfish specific genes.</title>
        <authorList>
            <person name="Kim W."/>
            <person name="Song I."/>
            <person name="Jeong J.-H."/>
            <person name="Kim D."/>
            <person name="Kim S."/>
            <person name="Ryu S."/>
            <person name="Song J.Y."/>
            <person name="Lee S.K."/>
        </authorList>
    </citation>
    <scope>NUCLEOTIDE SEQUENCE [LARGE SCALE GENOMIC DNA]</scope>
    <source>
        <tissue evidence="6">Muscle</tissue>
    </source>
</reference>
<name>A0A4Z2I9Y1_9TELE</name>
<organism evidence="6 7">
    <name type="scientific">Liparis tanakae</name>
    <name type="common">Tanaka's snailfish</name>
    <dbReference type="NCBI Taxonomy" id="230148"/>
    <lineage>
        <taxon>Eukaryota</taxon>
        <taxon>Metazoa</taxon>
        <taxon>Chordata</taxon>
        <taxon>Craniata</taxon>
        <taxon>Vertebrata</taxon>
        <taxon>Euteleostomi</taxon>
        <taxon>Actinopterygii</taxon>
        <taxon>Neopterygii</taxon>
        <taxon>Teleostei</taxon>
        <taxon>Neoteleostei</taxon>
        <taxon>Acanthomorphata</taxon>
        <taxon>Eupercaria</taxon>
        <taxon>Perciformes</taxon>
        <taxon>Cottioidei</taxon>
        <taxon>Cottales</taxon>
        <taxon>Liparidae</taxon>
        <taxon>Liparis</taxon>
    </lineage>
</organism>
<evidence type="ECO:0000256" key="4">
    <source>
        <dbReference type="SAM" id="SignalP"/>
    </source>
</evidence>
<keyword evidence="3" id="KW-0472">Membrane</keyword>
<dbReference type="PANTHER" id="PTHR20914:SF9">
    <property type="entry name" value="COILED, ISOFORM A"/>
    <property type="match status" value="1"/>
</dbReference>
<dbReference type="AlphaFoldDB" id="A0A4Z2I9Y1"/>
<dbReference type="EMBL" id="SRLO01000111">
    <property type="protein sequence ID" value="TNN74680.1"/>
    <property type="molecule type" value="Genomic_DNA"/>
</dbReference>
<evidence type="ECO:0000313" key="7">
    <source>
        <dbReference type="Proteomes" id="UP000314294"/>
    </source>
</evidence>
<evidence type="ECO:0000256" key="1">
    <source>
        <dbReference type="ARBA" id="ARBA00004613"/>
    </source>
</evidence>
<proteinExistence type="predicted"/>
<keyword evidence="2" id="KW-0964">Secreted</keyword>
<dbReference type="SUPFAM" id="SSF57302">
    <property type="entry name" value="Snake toxin-like"/>
    <property type="match status" value="2"/>
</dbReference>
<comment type="caution">
    <text evidence="6">The sequence shown here is derived from an EMBL/GenBank/DDBJ whole genome shotgun (WGS) entry which is preliminary data.</text>
</comment>
<feature type="transmembrane region" description="Helical" evidence="3">
    <location>
        <begin position="183"/>
        <end position="201"/>
    </location>
</feature>
<accession>A0A4Z2I9Y1</accession>